<accession>A0A5P8FR13</accession>
<dbReference type="Gene3D" id="3.40.1000.10">
    <property type="entry name" value="Mog1/PsbP, alpha/beta/alpha sandwich"/>
    <property type="match status" value="1"/>
</dbReference>
<dbReference type="GeneID" id="59162535"/>
<proteinExistence type="predicted"/>
<evidence type="ECO:0008006" key="3">
    <source>
        <dbReference type="Google" id="ProtNLM"/>
    </source>
</evidence>
<dbReference type="KEGG" id="jme:EEW87_015195"/>
<sequence>MPTVTYPSDVVPGPPRIALEIPEGWEQVWTPETLVAVREAGVTDHFAPNAVVRFFQRVGTFGPDDIEREMREYAGRQRDGEVGPVKSQTINGREWIGIDVAFVDEQAGTIAQLHWFTAQQQNDVVDVLQATASFAASRKESDYPVLDALVDSIRVNP</sequence>
<gene>
    <name evidence="1" type="ORF">EEW87_015195</name>
</gene>
<dbReference type="RefSeq" id="WP_123093606.1">
    <property type="nucleotide sequence ID" value="NZ_BAAAKD010000014.1"/>
</dbReference>
<reference evidence="1 2" key="1">
    <citation type="submission" date="2019-09" db="EMBL/GenBank/DDBJ databases">
        <title>Complete Genome Sequence of Janibacter melonis M714 with both human health impact and industrial applications.</title>
        <authorList>
            <person name="Jin M."/>
            <person name="Zhao Q.R."/>
        </authorList>
    </citation>
    <scope>NUCLEOTIDE SEQUENCE [LARGE SCALE GENOMIC DNA]</scope>
    <source>
        <strain evidence="1 2">M714</strain>
    </source>
</reference>
<evidence type="ECO:0000313" key="2">
    <source>
        <dbReference type="Proteomes" id="UP000271708"/>
    </source>
</evidence>
<dbReference type="EMBL" id="CP044548">
    <property type="protein sequence ID" value="QFQ31384.2"/>
    <property type="molecule type" value="Genomic_DNA"/>
</dbReference>
<evidence type="ECO:0000313" key="1">
    <source>
        <dbReference type="EMBL" id="QFQ31384.2"/>
    </source>
</evidence>
<dbReference type="Proteomes" id="UP000271708">
    <property type="component" value="Chromosome"/>
</dbReference>
<dbReference type="AlphaFoldDB" id="A0A5P8FR13"/>
<organism evidence="1 2">
    <name type="scientific">Janibacter melonis</name>
    <dbReference type="NCBI Taxonomy" id="262209"/>
    <lineage>
        <taxon>Bacteria</taxon>
        <taxon>Bacillati</taxon>
        <taxon>Actinomycetota</taxon>
        <taxon>Actinomycetes</taxon>
        <taxon>Micrococcales</taxon>
        <taxon>Intrasporangiaceae</taxon>
        <taxon>Janibacter</taxon>
    </lineage>
</organism>
<protein>
    <recommendedName>
        <fullName evidence="3">DUF1795 domain-containing protein</fullName>
    </recommendedName>
</protein>
<name>A0A5P8FR13_9MICO</name>